<protein>
    <recommendedName>
        <fullName evidence="6">Mediator of RNA polymerase II transcription subunit 4</fullName>
    </recommendedName>
    <alternativeName>
        <fullName evidence="6">Mediator complex subunit 4</fullName>
    </alternativeName>
</protein>
<comment type="subcellular location">
    <subcellularLocation>
        <location evidence="1 6">Nucleus</location>
    </subcellularLocation>
</comment>
<keyword evidence="5 6" id="KW-0539">Nucleus</keyword>
<organism evidence="7 8">
    <name type="scientific">Caenorhabditis japonica</name>
    <dbReference type="NCBI Taxonomy" id="281687"/>
    <lineage>
        <taxon>Eukaryota</taxon>
        <taxon>Metazoa</taxon>
        <taxon>Ecdysozoa</taxon>
        <taxon>Nematoda</taxon>
        <taxon>Chromadorea</taxon>
        <taxon>Rhabditida</taxon>
        <taxon>Rhabditina</taxon>
        <taxon>Rhabditomorpha</taxon>
        <taxon>Rhabditoidea</taxon>
        <taxon>Rhabditidae</taxon>
        <taxon>Peloderinae</taxon>
        <taxon>Caenorhabditis</taxon>
    </lineage>
</organism>
<reference evidence="7" key="2">
    <citation type="submission" date="2022-06" db="UniProtKB">
        <authorList>
            <consortium name="EnsemblMetazoa"/>
        </authorList>
    </citation>
    <scope>IDENTIFICATION</scope>
    <source>
        <strain evidence="7">DF5081</strain>
    </source>
</reference>
<reference evidence="8" key="1">
    <citation type="submission" date="2010-08" db="EMBL/GenBank/DDBJ databases">
        <authorList>
            <consortium name="Caenorhabditis japonica Sequencing Consortium"/>
            <person name="Wilson R.K."/>
        </authorList>
    </citation>
    <scope>NUCLEOTIDE SEQUENCE [LARGE SCALE GENOMIC DNA]</scope>
    <source>
        <strain evidence="8">DF5081</strain>
    </source>
</reference>
<evidence type="ECO:0000256" key="6">
    <source>
        <dbReference type="RuleBase" id="RU364141"/>
    </source>
</evidence>
<dbReference type="InterPro" id="IPR019258">
    <property type="entry name" value="Mediator_Med4"/>
</dbReference>
<comment type="function">
    <text evidence="6">Component of the Mediator complex, a coactivator involved in the regulated transcription of nearly all RNA polymerase II-dependent genes. Mediator functions as a bridge to convey information from gene-specific regulatory proteins to the basal RNA polymerase II transcription machinery. Mediator is recruited to promoters by direct interactions with regulatory proteins and serves as a scaffold for the assembly of a functional preinitiation complex with RNA polymerase II and the general transcription factors.</text>
</comment>
<keyword evidence="8" id="KW-1185">Reference proteome</keyword>
<dbReference type="Pfam" id="PF10018">
    <property type="entry name" value="Med4"/>
    <property type="match status" value="1"/>
</dbReference>
<dbReference type="Proteomes" id="UP000005237">
    <property type="component" value="Unassembled WGS sequence"/>
</dbReference>
<dbReference type="EnsemblMetazoa" id="CJA39770b.1">
    <property type="protein sequence ID" value="CJA39770b.1"/>
    <property type="gene ID" value="WBGene00215618"/>
</dbReference>
<evidence type="ECO:0000256" key="4">
    <source>
        <dbReference type="ARBA" id="ARBA00023163"/>
    </source>
</evidence>
<comment type="subunit">
    <text evidence="6">Component of the Mediator complex.</text>
</comment>
<comment type="similarity">
    <text evidence="2 6">Belongs to the Mediator complex subunit 4 family.</text>
</comment>
<evidence type="ECO:0000256" key="5">
    <source>
        <dbReference type="ARBA" id="ARBA00023242"/>
    </source>
</evidence>
<evidence type="ECO:0000313" key="8">
    <source>
        <dbReference type="Proteomes" id="UP000005237"/>
    </source>
</evidence>
<evidence type="ECO:0000313" key="7">
    <source>
        <dbReference type="EnsemblMetazoa" id="CJA39770b.1"/>
    </source>
</evidence>
<dbReference type="AlphaFoldDB" id="A0A8R1EP95"/>
<gene>
    <name evidence="6" type="primary">MED4</name>
</gene>
<keyword evidence="6" id="KW-0010">Activator</keyword>
<evidence type="ECO:0000256" key="2">
    <source>
        <dbReference type="ARBA" id="ARBA00009626"/>
    </source>
</evidence>
<dbReference type="GO" id="GO:0006357">
    <property type="term" value="P:regulation of transcription by RNA polymerase II"/>
    <property type="evidence" value="ECO:0007669"/>
    <property type="project" value="InterPro"/>
</dbReference>
<sequence>IVDTLINRDRSAMLKNGETVENIIRLFDSKQESIKMLLKKVPEFQERENLIRTLQNHVKKRDEVIQEVENNLKACEVALTRSCFH</sequence>
<name>A0A8R1EP95_CAEJA</name>
<evidence type="ECO:0000256" key="3">
    <source>
        <dbReference type="ARBA" id="ARBA00023015"/>
    </source>
</evidence>
<proteinExistence type="inferred from homology"/>
<dbReference type="GO" id="GO:0016592">
    <property type="term" value="C:mediator complex"/>
    <property type="evidence" value="ECO:0007669"/>
    <property type="project" value="InterPro"/>
</dbReference>
<dbReference type="GO" id="GO:0003712">
    <property type="term" value="F:transcription coregulator activity"/>
    <property type="evidence" value="ECO:0007669"/>
    <property type="project" value="InterPro"/>
</dbReference>
<accession>A0A8R1EP95</accession>
<evidence type="ECO:0000256" key="1">
    <source>
        <dbReference type="ARBA" id="ARBA00004123"/>
    </source>
</evidence>
<keyword evidence="3 6" id="KW-0805">Transcription regulation</keyword>
<keyword evidence="4 6" id="KW-0804">Transcription</keyword>